<comment type="pathway">
    <text evidence="1">Protein modification; protein ubiquitination.</text>
</comment>
<dbReference type="PANTHER" id="PTHR26379:SF187">
    <property type="entry name" value="OS07G0655300 PROTEIN"/>
    <property type="match status" value="1"/>
</dbReference>
<evidence type="ECO:0000256" key="3">
    <source>
        <dbReference type="SAM" id="Coils"/>
    </source>
</evidence>
<proteinExistence type="inferred from homology"/>
<gene>
    <name evidence="6" type="ORF">CB5_LOCUS9222</name>
</gene>
<name>A0A6V7P5A4_ANACO</name>
<protein>
    <submittedName>
        <fullName evidence="6">Uncharacterized protein</fullName>
    </submittedName>
</protein>
<comment type="similarity">
    <text evidence="2">Belongs to the Tdpoz family.</text>
</comment>
<dbReference type="PANTHER" id="PTHR26379">
    <property type="entry name" value="BTB/POZ AND MATH DOMAIN-CONTAINING PROTEIN 1"/>
    <property type="match status" value="1"/>
</dbReference>
<feature type="domain" description="BTB" evidence="4">
    <location>
        <begin position="1"/>
        <end position="62"/>
    </location>
</feature>
<dbReference type="GO" id="GO:0016567">
    <property type="term" value="P:protein ubiquitination"/>
    <property type="evidence" value="ECO:0007669"/>
    <property type="project" value="InterPro"/>
</dbReference>
<organism evidence="6">
    <name type="scientific">Ananas comosus var. bracteatus</name>
    <name type="common">red pineapple</name>
    <dbReference type="NCBI Taxonomy" id="296719"/>
    <lineage>
        <taxon>Eukaryota</taxon>
        <taxon>Viridiplantae</taxon>
        <taxon>Streptophyta</taxon>
        <taxon>Embryophyta</taxon>
        <taxon>Tracheophyta</taxon>
        <taxon>Spermatophyta</taxon>
        <taxon>Magnoliopsida</taxon>
        <taxon>Liliopsida</taxon>
        <taxon>Poales</taxon>
        <taxon>Bromeliaceae</taxon>
        <taxon>Bromelioideae</taxon>
        <taxon>Ananas</taxon>
    </lineage>
</organism>
<feature type="domain" description="BPM/SPOP BACK" evidence="5">
    <location>
        <begin position="67"/>
        <end position="121"/>
    </location>
</feature>
<dbReference type="InterPro" id="IPR011333">
    <property type="entry name" value="SKP1/BTB/POZ_sf"/>
</dbReference>
<dbReference type="Gene3D" id="3.30.710.10">
    <property type="entry name" value="Potassium Channel Kv1.1, Chain A"/>
    <property type="match status" value="1"/>
</dbReference>
<evidence type="ECO:0000259" key="5">
    <source>
        <dbReference type="Pfam" id="PF24570"/>
    </source>
</evidence>
<keyword evidence="3" id="KW-0175">Coiled coil</keyword>
<evidence type="ECO:0000256" key="1">
    <source>
        <dbReference type="ARBA" id="ARBA00004906"/>
    </source>
</evidence>
<evidence type="ECO:0000256" key="2">
    <source>
        <dbReference type="ARBA" id="ARBA00010846"/>
    </source>
</evidence>
<reference evidence="6" key="1">
    <citation type="submission" date="2020-07" db="EMBL/GenBank/DDBJ databases">
        <authorList>
            <person name="Lin J."/>
        </authorList>
    </citation>
    <scope>NUCLEOTIDE SEQUENCE</scope>
</reference>
<evidence type="ECO:0000313" key="6">
    <source>
        <dbReference type="EMBL" id="CAD1826011.1"/>
    </source>
</evidence>
<dbReference type="EMBL" id="LR862145">
    <property type="protein sequence ID" value="CAD1826011.1"/>
    <property type="molecule type" value="Genomic_DNA"/>
</dbReference>
<dbReference type="Pfam" id="PF00651">
    <property type="entry name" value="BTB"/>
    <property type="match status" value="1"/>
</dbReference>
<feature type="coiled-coil region" evidence="3">
    <location>
        <begin position="368"/>
        <end position="437"/>
    </location>
</feature>
<dbReference type="SUPFAM" id="SSF54695">
    <property type="entry name" value="POZ domain"/>
    <property type="match status" value="1"/>
</dbReference>
<dbReference type="AlphaFoldDB" id="A0A6V7P5A4"/>
<dbReference type="InterPro" id="IPR045005">
    <property type="entry name" value="BPM1-6"/>
</dbReference>
<dbReference type="InterPro" id="IPR056423">
    <property type="entry name" value="BACK_BPM_SPOP"/>
</dbReference>
<evidence type="ECO:0000259" key="4">
    <source>
        <dbReference type="Pfam" id="PF00651"/>
    </source>
</evidence>
<dbReference type="Pfam" id="PF24570">
    <property type="entry name" value="BACK_BPM_SPOP"/>
    <property type="match status" value="1"/>
</dbReference>
<dbReference type="InterPro" id="IPR000210">
    <property type="entry name" value="BTB/POZ_dom"/>
</dbReference>
<sequence>MEAAVFRALLHFIYSDTLPSYMEDPTTTESSSNSMAQHLLVAADRYGLERLRLVCEYKLCRNIGVNTVANTLALAEQHRCRRLKAACLNFIASPGTLAAVIETDGFEHLRLSCPLVIKELLEKLAKVTVDFAAGSTGQGKACRKSLIHDPRKKKKGVAIVGKDSDFEERLTSSNVRDERMTPSQREVLGLSFPIHEDDKSKHVSFMFCSEYQHMVPPFLLQDPLTDVADIGVSSFNEAFPTRQEDENIDVRSDSGAGCSRNEIPIVAKSFLTDRIIDIVKTFDRRQFKSAQEEVSKYCQCLSALGFDTSELERRIKPIFDHAEVIEELVSSPNFVPFVRVMDAGDNLALSRRKLASHMATKDSLLQATRNVSLQLQQTREKIKELEESISHLKSTEAELSLQLEVADDSLKKLQPSQEELQQDVVNAEKEHAAATEVYNDSKESTGLRELIELFEERRQIFEI</sequence>
<accession>A0A6V7P5A4</accession>
<dbReference type="Gene3D" id="1.25.40.420">
    <property type="match status" value="1"/>
</dbReference>